<dbReference type="Proteomes" id="UP000765509">
    <property type="component" value="Unassembled WGS sequence"/>
</dbReference>
<sequence length="151" mass="17495">MEKEVYQENNKRVQFKLELAWEVVCNAPKWAQEGSNSKQDLIVKSLESSRHSTTSESQIEKQLLSSDNDYQSPFENQPIGCAKSKCMCLENSNSESFQKMEDHVLEISEKKIKAMQNSSRAEQELFEIERHCSCQDDLEVLKQREEDLADD</sequence>
<proteinExistence type="predicted"/>
<feature type="domain" description="No apical meristem-associated C-terminal" evidence="1">
    <location>
        <begin position="14"/>
        <end position="129"/>
    </location>
</feature>
<reference evidence="2" key="1">
    <citation type="submission" date="2021-03" db="EMBL/GenBank/DDBJ databases">
        <title>Draft genome sequence of rust myrtle Austropuccinia psidii MF-1, a brazilian biotype.</title>
        <authorList>
            <person name="Quecine M.C."/>
            <person name="Pachon D.M.R."/>
            <person name="Bonatelli M.L."/>
            <person name="Correr F.H."/>
            <person name="Franceschini L.M."/>
            <person name="Leite T.F."/>
            <person name="Margarido G.R.A."/>
            <person name="Almeida C.A."/>
            <person name="Ferrarezi J.A."/>
            <person name="Labate C.A."/>
        </authorList>
    </citation>
    <scope>NUCLEOTIDE SEQUENCE</scope>
    <source>
        <strain evidence="2">MF-1</strain>
    </source>
</reference>
<protein>
    <recommendedName>
        <fullName evidence="1">No apical meristem-associated C-terminal domain-containing protein</fullName>
    </recommendedName>
</protein>
<dbReference type="Pfam" id="PF14303">
    <property type="entry name" value="NAM-associated"/>
    <property type="match status" value="1"/>
</dbReference>
<dbReference type="AlphaFoldDB" id="A0A9Q3J2N3"/>
<comment type="caution">
    <text evidence="2">The sequence shown here is derived from an EMBL/GenBank/DDBJ whole genome shotgun (WGS) entry which is preliminary data.</text>
</comment>
<name>A0A9Q3J2N3_9BASI</name>
<dbReference type="EMBL" id="AVOT02060992">
    <property type="protein sequence ID" value="MBW0554334.1"/>
    <property type="molecule type" value="Genomic_DNA"/>
</dbReference>
<accession>A0A9Q3J2N3</accession>
<evidence type="ECO:0000313" key="3">
    <source>
        <dbReference type="Proteomes" id="UP000765509"/>
    </source>
</evidence>
<evidence type="ECO:0000313" key="2">
    <source>
        <dbReference type="EMBL" id="MBW0554334.1"/>
    </source>
</evidence>
<dbReference type="InterPro" id="IPR029466">
    <property type="entry name" value="NAM-associated_C"/>
</dbReference>
<gene>
    <name evidence="2" type="ORF">O181_094049</name>
</gene>
<keyword evidence="3" id="KW-1185">Reference proteome</keyword>
<organism evidence="2 3">
    <name type="scientific">Austropuccinia psidii MF-1</name>
    <dbReference type="NCBI Taxonomy" id="1389203"/>
    <lineage>
        <taxon>Eukaryota</taxon>
        <taxon>Fungi</taxon>
        <taxon>Dikarya</taxon>
        <taxon>Basidiomycota</taxon>
        <taxon>Pucciniomycotina</taxon>
        <taxon>Pucciniomycetes</taxon>
        <taxon>Pucciniales</taxon>
        <taxon>Sphaerophragmiaceae</taxon>
        <taxon>Austropuccinia</taxon>
    </lineage>
</organism>
<evidence type="ECO:0000259" key="1">
    <source>
        <dbReference type="Pfam" id="PF14303"/>
    </source>
</evidence>